<feature type="region of interest" description="Disordered" evidence="1">
    <location>
        <begin position="23"/>
        <end position="73"/>
    </location>
</feature>
<dbReference type="GO" id="GO:0005975">
    <property type="term" value="P:carbohydrate metabolic process"/>
    <property type="evidence" value="ECO:0007669"/>
    <property type="project" value="InterPro"/>
</dbReference>
<dbReference type="RefSeq" id="WP_262396027.1">
    <property type="nucleotide sequence ID" value="NZ_JACRTD010000009.1"/>
</dbReference>
<feature type="compositionally biased region" description="Low complexity" evidence="1">
    <location>
        <begin position="29"/>
        <end position="58"/>
    </location>
</feature>
<reference evidence="4" key="1">
    <citation type="submission" date="2020-08" db="EMBL/GenBank/DDBJ databases">
        <title>Genome public.</title>
        <authorList>
            <person name="Liu C."/>
            <person name="Sun Q."/>
        </authorList>
    </citation>
    <scope>NUCLEOTIDE SEQUENCE</scope>
    <source>
        <strain evidence="4">NSJ-64</strain>
    </source>
</reference>
<dbReference type="Proteomes" id="UP000623678">
    <property type="component" value="Unassembled WGS sequence"/>
</dbReference>
<organism evidence="4 5">
    <name type="scientific">Youxingia wuxianensis</name>
    <dbReference type="NCBI Taxonomy" id="2763678"/>
    <lineage>
        <taxon>Bacteria</taxon>
        <taxon>Bacillati</taxon>
        <taxon>Bacillota</taxon>
        <taxon>Clostridia</taxon>
        <taxon>Eubacteriales</taxon>
        <taxon>Oscillospiraceae</taxon>
        <taxon>Youxingia</taxon>
    </lineage>
</organism>
<feature type="chain" id="PRO_5037088476" evidence="2">
    <location>
        <begin position="19"/>
        <end position="319"/>
    </location>
</feature>
<dbReference type="EMBL" id="JACRTD010000009">
    <property type="protein sequence ID" value="MBC8586306.1"/>
    <property type="molecule type" value="Genomic_DNA"/>
</dbReference>
<proteinExistence type="predicted"/>
<feature type="signal peptide" evidence="2">
    <location>
        <begin position="1"/>
        <end position="18"/>
    </location>
</feature>
<dbReference type="InterPro" id="IPR050248">
    <property type="entry name" value="Polysacc_deacetylase_ArnD"/>
</dbReference>
<name>A0A926IIF6_9FIRM</name>
<evidence type="ECO:0000259" key="3">
    <source>
        <dbReference type="PROSITE" id="PS51677"/>
    </source>
</evidence>
<dbReference type="PANTHER" id="PTHR10587">
    <property type="entry name" value="GLYCOSYL TRANSFERASE-RELATED"/>
    <property type="match status" value="1"/>
</dbReference>
<comment type="caution">
    <text evidence="4">The sequence shown here is derived from an EMBL/GenBank/DDBJ whole genome shotgun (WGS) entry which is preliminary data.</text>
</comment>
<keyword evidence="2" id="KW-0732">Signal</keyword>
<accession>A0A926IIF6</accession>
<evidence type="ECO:0000256" key="1">
    <source>
        <dbReference type="SAM" id="MobiDB-lite"/>
    </source>
</evidence>
<evidence type="ECO:0000256" key="2">
    <source>
        <dbReference type="SAM" id="SignalP"/>
    </source>
</evidence>
<dbReference type="GO" id="GO:0016810">
    <property type="term" value="F:hydrolase activity, acting on carbon-nitrogen (but not peptide) bonds"/>
    <property type="evidence" value="ECO:0007669"/>
    <property type="project" value="InterPro"/>
</dbReference>
<dbReference type="PANTHER" id="PTHR10587:SF78">
    <property type="entry name" value="PEPTIDOGLYCAN-N-ACETYLMURAMIC ACID DEACETYLASE PDAA"/>
    <property type="match status" value="1"/>
</dbReference>
<evidence type="ECO:0000313" key="5">
    <source>
        <dbReference type="Proteomes" id="UP000623678"/>
    </source>
</evidence>
<dbReference type="Gene3D" id="3.20.20.370">
    <property type="entry name" value="Glycoside hydrolase/deacetylase"/>
    <property type="match status" value="1"/>
</dbReference>
<sequence>MKSTLTLLLSLLMIIAMTACTPRDNGNNSSSAIEPSSSLAPSSSSEPSSMDESKPSSALEDESAPLEDEPSTTAMSTDFEKIGALENTAVTWGPGVQVDENNRTLGSIQMQEQYEKYCAYFIAPETSDKVYLTFDEGYENGYTPVILDVLKEKQVSAVFFVTMDYVKTQPELVQRMIDEGHIVGNHSTHHPNFTAISPEKGMEEIKELHDYMLENYSYQMTLFRPPEGAFSVQSLSLAQSMGYQNVFWSFAYADWDPNNQVGYDAAFERTTKFIHPGAIYLLHAVSKDNSQILGPLIDEIRARGLTVAEYDLPYIPVKS</sequence>
<dbReference type="AlphaFoldDB" id="A0A926IIF6"/>
<dbReference type="PROSITE" id="PS51677">
    <property type="entry name" value="NODB"/>
    <property type="match status" value="1"/>
</dbReference>
<dbReference type="PROSITE" id="PS51257">
    <property type="entry name" value="PROKAR_LIPOPROTEIN"/>
    <property type="match status" value="1"/>
</dbReference>
<protein>
    <submittedName>
        <fullName evidence="4">Polysaccharide deacetylase family protein</fullName>
    </submittedName>
</protein>
<dbReference type="InterPro" id="IPR002509">
    <property type="entry name" value="NODB_dom"/>
</dbReference>
<dbReference type="GO" id="GO:0016020">
    <property type="term" value="C:membrane"/>
    <property type="evidence" value="ECO:0007669"/>
    <property type="project" value="TreeGrafter"/>
</dbReference>
<gene>
    <name evidence="4" type="ORF">H8705_12015</name>
</gene>
<feature type="compositionally biased region" description="Acidic residues" evidence="1">
    <location>
        <begin position="59"/>
        <end position="70"/>
    </location>
</feature>
<feature type="domain" description="NodB homology" evidence="3">
    <location>
        <begin position="128"/>
        <end position="308"/>
    </location>
</feature>
<evidence type="ECO:0000313" key="4">
    <source>
        <dbReference type="EMBL" id="MBC8586306.1"/>
    </source>
</evidence>
<keyword evidence="5" id="KW-1185">Reference proteome</keyword>
<dbReference type="Pfam" id="PF01522">
    <property type="entry name" value="Polysacc_deac_1"/>
    <property type="match status" value="1"/>
</dbReference>
<dbReference type="SUPFAM" id="SSF88713">
    <property type="entry name" value="Glycoside hydrolase/deacetylase"/>
    <property type="match status" value="1"/>
</dbReference>
<dbReference type="InterPro" id="IPR011330">
    <property type="entry name" value="Glyco_hydro/deAcase_b/a-brl"/>
</dbReference>